<dbReference type="EC" id="1.6.2.4" evidence="8"/>
<comment type="cofactor">
    <cofactor evidence="1">
        <name>FMN</name>
        <dbReference type="ChEBI" id="CHEBI:58210"/>
    </cofactor>
</comment>
<dbReference type="SUPFAM" id="SSF63380">
    <property type="entry name" value="Riboflavin synthase domain-like"/>
    <property type="match status" value="1"/>
</dbReference>
<dbReference type="InterPro" id="IPR001709">
    <property type="entry name" value="Flavoprot_Pyr_Nucl_cyt_Rdtase"/>
</dbReference>
<dbReference type="InterPro" id="IPR008254">
    <property type="entry name" value="Flavodoxin/NO_synth"/>
</dbReference>
<keyword evidence="7" id="KW-0560">Oxidoreductase</keyword>
<dbReference type="Pfam" id="PF00667">
    <property type="entry name" value="FAD_binding_1"/>
    <property type="match status" value="1"/>
</dbReference>
<organism evidence="10 11">
    <name type="scientific">Stylonychia lemnae</name>
    <name type="common">Ciliate</name>
    <dbReference type="NCBI Taxonomy" id="5949"/>
    <lineage>
        <taxon>Eukaryota</taxon>
        <taxon>Sar</taxon>
        <taxon>Alveolata</taxon>
        <taxon>Ciliophora</taxon>
        <taxon>Intramacronucleata</taxon>
        <taxon>Spirotrichea</taxon>
        <taxon>Stichotrichia</taxon>
        <taxon>Sporadotrichida</taxon>
        <taxon>Oxytrichidae</taxon>
        <taxon>Stylonychinae</taxon>
        <taxon>Stylonychia</taxon>
    </lineage>
</organism>
<dbReference type="Gene3D" id="3.40.50.80">
    <property type="entry name" value="Nucleotide-binding domain of ferredoxin-NADP reductase (FNR) module"/>
    <property type="match status" value="1"/>
</dbReference>
<keyword evidence="6" id="KW-0521">NADP</keyword>
<dbReference type="InterPro" id="IPR017938">
    <property type="entry name" value="Riboflavin_synthase-like_b-brl"/>
</dbReference>
<evidence type="ECO:0000256" key="4">
    <source>
        <dbReference type="ARBA" id="ARBA00022643"/>
    </source>
</evidence>
<name>A0A077ZRC9_STYLE</name>
<dbReference type="GO" id="GO:0005829">
    <property type="term" value="C:cytosol"/>
    <property type="evidence" value="ECO:0007669"/>
    <property type="project" value="TreeGrafter"/>
</dbReference>
<dbReference type="PRINTS" id="PR00369">
    <property type="entry name" value="FLAVODOXIN"/>
</dbReference>
<dbReference type="InterPro" id="IPR029039">
    <property type="entry name" value="Flavoprotein-like_sf"/>
</dbReference>
<evidence type="ECO:0000259" key="9">
    <source>
        <dbReference type="PROSITE" id="PS50902"/>
    </source>
</evidence>
<dbReference type="InterPro" id="IPR003097">
    <property type="entry name" value="CysJ-like_FAD-binding"/>
</dbReference>
<dbReference type="Gene3D" id="3.40.50.360">
    <property type="match status" value="1"/>
</dbReference>
<dbReference type="SUPFAM" id="SSF52343">
    <property type="entry name" value="Ferredoxin reductase-like, C-terminal NADP-linked domain"/>
    <property type="match status" value="1"/>
</dbReference>
<evidence type="ECO:0000256" key="6">
    <source>
        <dbReference type="ARBA" id="ARBA00022857"/>
    </source>
</evidence>
<gene>
    <name evidence="10" type="primary">Contig421.g468</name>
    <name evidence="10" type="ORF">STYLEM_845</name>
</gene>
<dbReference type="InParanoid" id="A0A077ZRC9"/>
<evidence type="ECO:0000313" key="10">
    <source>
        <dbReference type="EMBL" id="CDW71895.1"/>
    </source>
</evidence>
<reference evidence="10 11" key="1">
    <citation type="submission" date="2014-06" db="EMBL/GenBank/DDBJ databases">
        <authorList>
            <person name="Swart Estienne"/>
        </authorList>
    </citation>
    <scope>NUCLEOTIDE SEQUENCE [LARGE SCALE GENOMIC DNA]</scope>
    <source>
        <strain evidence="10 11">130c</strain>
    </source>
</reference>
<dbReference type="OrthoDB" id="1856718at2759"/>
<keyword evidence="11" id="KW-1185">Reference proteome</keyword>
<dbReference type="FunCoup" id="A0A077ZRC9">
    <property type="interactions" value="376"/>
</dbReference>
<dbReference type="Pfam" id="PF00175">
    <property type="entry name" value="NAD_binding_1"/>
    <property type="match status" value="1"/>
</dbReference>
<comment type="cofactor">
    <cofactor evidence="2">
        <name>FAD</name>
        <dbReference type="ChEBI" id="CHEBI:57692"/>
    </cofactor>
</comment>
<evidence type="ECO:0000313" key="11">
    <source>
        <dbReference type="Proteomes" id="UP000039865"/>
    </source>
</evidence>
<keyword evidence="5" id="KW-0274">FAD</keyword>
<evidence type="ECO:0000256" key="1">
    <source>
        <dbReference type="ARBA" id="ARBA00001917"/>
    </source>
</evidence>
<sequence length="632" mass="71915">MIAIIVGVFLVCLGLALILIKKKAKPQAGISGGGLTAEAQAELDKKNQPVKPVEGAIPLESLQAPSNFPSEVVFYFGSQTGTAEKFCQTLDEELQKIKGVQTTRVIDFEEFKPEVFTKHPLIIFCVATHYEGDPCDNTKKAFRWIRDQRKIKDEKPCQGMKYTVFGLGDTSYEQYNTIGKLFNEALEELGGERIYRYGEGNAEGNKTEDDFNEWRKYLWKELMEYYDKNQTQEEKQITLDRKQSIVNEEVLADPNVVKEVQYPLVADYIEEESTFEQDAGTQYEMASKQFITAKDIPIKYIKQLRQNLDEGSTLEISYDLNDSGLSYKTAANLALFPQNDISDVVLCAERLKIDINKKFILKTNPNSSKKGSIKHPFPTPATVQQALQDYIDLKGKVGKKTLKDLSNHATDTSEKENSLKYPNEVRIAISLTEDEVQIDGQKVKKMGLTSAYVKKIAEQNLDFSQTRITNKIFIKDSLFKQPSDYSAIPIIMVGPGTGVVPFIGFMEERDMLKKANPDMILEKAQLYFGCRKNNSDFIYKDEILDYKERQIISDTQLAFSRESVGSRCYVQDLMKQNKDHVIKVLTEDKGNIYLCGNTKMGLEVQNILKEFLGEETYKKLESDKRLVKELWG</sequence>
<evidence type="ECO:0000256" key="3">
    <source>
        <dbReference type="ARBA" id="ARBA00022630"/>
    </source>
</evidence>
<evidence type="ECO:0000256" key="7">
    <source>
        <dbReference type="ARBA" id="ARBA00023002"/>
    </source>
</evidence>
<dbReference type="EMBL" id="CCKQ01000798">
    <property type="protein sequence ID" value="CDW71895.1"/>
    <property type="molecule type" value="Genomic_DNA"/>
</dbReference>
<dbReference type="GO" id="GO:0003958">
    <property type="term" value="F:NADPH-hemoprotein reductase activity"/>
    <property type="evidence" value="ECO:0007669"/>
    <property type="project" value="UniProtKB-EC"/>
</dbReference>
<dbReference type="InterPro" id="IPR001094">
    <property type="entry name" value="Flavdoxin-like"/>
</dbReference>
<dbReference type="Gene3D" id="1.20.990.10">
    <property type="entry name" value="NADPH-cytochrome p450 Reductase, Chain A, domain 3"/>
    <property type="match status" value="1"/>
</dbReference>
<dbReference type="GO" id="GO:0010181">
    <property type="term" value="F:FMN binding"/>
    <property type="evidence" value="ECO:0007669"/>
    <property type="project" value="InterPro"/>
</dbReference>
<keyword evidence="4" id="KW-0288">FMN</keyword>
<dbReference type="AlphaFoldDB" id="A0A077ZRC9"/>
<evidence type="ECO:0000256" key="8">
    <source>
        <dbReference type="ARBA" id="ARBA00023797"/>
    </source>
</evidence>
<evidence type="ECO:0000256" key="5">
    <source>
        <dbReference type="ARBA" id="ARBA00022827"/>
    </source>
</evidence>
<evidence type="ECO:0000256" key="2">
    <source>
        <dbReference type="ARBA" id="ARBA00001974"/>
    </source>
</evidence>
<dbReference type="PRINTS" id="PR00371">
    <property type="entry name" value="FPNCR"/>
</dbReference>
<proteinExistence type="predicted"/>
<feature type="domain" description="Flavodoxin-like" evidence="9">
    <location>
        <begin position="72"/>
        <end position="219"/>
    </location>
</feature>
<dbReference type="GO" id="GO:0050660">
    <property type="term" value="F:flavin adenine dinucleotide binding"/>
    <property type="evidence" value="ECO:0007669"/>
    <property type="project" value="TreeGrafter"/>
</dbReference>
<protein>
    <recommendedName>
        <fullName evidence="8">NADPH--hemoprotein reductase</fullName>
        <ecNumber evidence="8">1.6.2.4</ecNumber>
    </recommendedName>
</protein>
<dbReference type="PROSITE" id="PS50902">
    <property type="entry name" value="FLAVODOXIN_LIKE"/>
    <property type="match status" value="1"/>
</dbReference>
<dbReference type="Proteomes" id="UP000039865">
    <property type="component" value="Unassembled WGS sequence"/>
</dbReference>
<dbReference type="OMA" id="CAPVNRD"/>
<keyword evidence="3" id="KW-0285">Flavoprotein</keyword>
<dbReference type="InterPro" id="IPR023173">
    <property type="entry name" value="NADPH_Cyt_P450_Rdtase_alpha"/>
</dbReference>
<accession>A0A077ZRC9</accession>
<dbReference type="PANTHER" id="PTHR19384">
    <property type="entry name" value="NITRIC OXIDE SYNTHASE-RELATED"/>
    <property type="match status" value="1"/>
</dbReference>
<dbReference type="PANTHER" id="PTHR19384:SF17">
    <property type="entry name" value="NADPH--CYTOCHROME P450 REDUCTASE"/>
    <property type="match status" value="1"/>
</dbReference>
<dbReference type="SUPFAM" id="SSF52218">
    <property type="entry name" value="Flavoproteins"/>
    <property type="match status" value="1"/>
</dbReference>
<dbReference type="InterPro" id="IPR039261">
    <property type="entry name" value="FNR_nucleotide-bd"/>
</dbReference>
<dbReference type="Pfam" id="PF00258">
    <property type="entry name" value="Flavodoxin_1"/>
    <property type="match status" value="1"/>
</dbReference>
<dbReference type="InterPro" id="IPR001433">
    <property type="entry name" value="OxRdtase_FAD/NAD-bd"/>
</dbReference>